<feature type="region of interest" description="Disordered" evidence="4">
    <location>
        <begin position="107"/>
        <end position="128"/>
    </location>
</feature>
<proteinExistence type="predicted"/>
<dbReference type="Pfam" id="PF00436">
    <property type="entry name" value="SSB"/>
    <property type="match status" value="1"/>
</dbReference>
<keyword evidence="6" id="KW-1185">Reference proteome</keyword>
<gene>
    <name evidence="5" type="ORF">CHTY_001150</name>
</gene>
<dbReference type="NCBIfam" id="TIGR00621">
    <property type="entry name" value="ssb"/>
    <property type="match status" value="1"/>
</dbReference>
<evidence type="ECO:0000256" key="4">
    <source>
        <dbReference type="SAM" id="MobiDB-lite"/>
    </source>
</evidence>
<organism evidence="5 6">
    <name type="scientific">Candidatus Phytoplasma meliae</name>
    <dbReference type="NCBI Taxonomy" id="1848402"/>
    <lineage>
        <taxon>Bacteria</taxon>
        <taxon>Bacillati</taxon>
        <taxon>Mycoplasmatota</taxon>
        <taxon>Mollicutes</taxon>
        <taxon>Acholeplasmatales</taxon>
        <taxon>Acholeplasmataceae</taxon>
        <taxon>Candidatus Phytoplasma</taxon>
        <taxon>16SrXIII (Mexican periwinkle virescence group)</taxon>
    </lineage>
</organism>
<dbReference type="PIRSF" id="PIRSF002070">
    <property type="entry name" value="SSB"/>
    <property type="match status" value="1"/>
</dbReference>
<keyword evidence="1 2" id="KW-0238">DNA-binding</keyword>
<evidence type="ECO:0000256" key="1">
    <source>
        <dbReference type="ARBA" id="ARBA00023125"/>
    </source>
</evidence>
<sequence length="128" mass="14520">MLNNVNLIGRITHDLKLEKININNEQISKISLSLAVDDGKDKNGKHKPIFIPCVIWRKQAESLIKYKGKGSLLHITGKLNIQKYNKDGQDKIFTSVNVQSVLFLDPKTKDDTSTNQNQQQSVPSHYSF</sequence>
<dbReference type="GO" id="GO:0003677">
    <property type="term" value="F:DNA binding"/>
    <property type="evidence" value="ECO:0007669"/>
    <property type="project" value="UniProtKB-KW"/>
</dbReference>
<name>A0ABS5CXY1_9MOLU</name>
<dbReference type="InterPro" id="IPR011344">
    <property type="entry name" value="ssDNA-bd"/>
</dbReference>
<comment type="caution">
    <text evidence="5">The sequence shown here is derived from an EMBL/GenBank/DDBJ whole genome shotgun (WGS) entry which is preliminary data.</text>
</comment>
<evidence type="ECO:0000313" key="6">
    <source>
        <dbReference type="Proteomes" id="UP001195571"/>
    </source>
</evidence>
<dbReference type="InterPro" id="IPR000424">
    <property type="entry name" value="Primosome_PriB/ssb"/>
</dbReference>
<dbReference type="CDD" id="cd04496">
    <property type="entry name" value="SSB_OBF"/>
    <property type="match status" value="1"/>
</dbReference>
<dbReference type="Gene3D" id="2.40.50.140">
    <property type="entry name" value="Nucleic acid-binding proteins"/>
    <property type="match status" value="1"/>
</dbReference>
<dbReference type="PROSITE" id="PS50935">
    <property type="entry name" value="SSB"/>
    <property type="match status" value="1"/>
</dbReference>
<protein>
    <recommendedName>
        <fullName evidence="2 3">Single-stranded DNA-binding protein</fullName>
    </recommendedName>
</protein>
<dbReference type="PANTHER" id="PTHR10302">
    <property type="entry name" value="SINGLE-STRANDED DNA-BINDING PROTEIN"/>
    <property type="match status" value="1"/>
</dbReference>
<dbReference type="PANTHER" id="PTHR10302:SF27">
    <property type="entry name" value="SINGLE-STRANDED DNA-BINDING PROTEIN"/>
    <property type="match status" value="1"/>
</dbReference>
<reference evidence="5" key="1">
    <citation type="submission" date="2021-04" db="EMBL/GenBank/DDBJ databases">
        <title>Genomic features of Candidatus Phytoplasma meliae isolate ChTYXIII (1SrXIII-G).</title>
        <authorList>
            <person name="Fernandez F.D."/>
            <person name="Conci L.R."/>
        </authorList>
    </citation>
    <scope>NUCLEOTIDE SEQUENCE [LARGE SCALE GENOMIC DNA]</scope>
    <source>
        <strain evidence="5">ChTYXIII-Mo</strain>
    </source>
</reference>
<feature type="compositionally biased region" description="Polar residues" evidence="4">
    <location>
        <begin position="113"/>
        <end position="128"/>
    </location>
</feature>
<dbReference type="InterPro" id="IPR012340">
    <property type="entry name" value="NA-bd_OB-fold"/>
</dbReference>
<evidence type="ECO:0000256" key="3">
    <source>
        <dbReference type="RuleBase" id="RU000524"/>
    </source>
</evidence>
<evidence type="ECO:0000313" key="5">
    <source>
        <dbReference type="EMBL" id="MBP5835835.1"/>
    </source>
</evidence>
<accession>A0ABS5CXY1</accession>
<evidence type="ECO:0000256" key="2">
    <source>
        <dbReference type="PIRNR" id="PIRNR002070"/>
    </source>
</evidence>
<dbReference type="SUPFAM" id="SSF50249">
    <property type="entry name" value="Nucleic acid-binding proteins"/>
    <property type="match status" value="1"/>
</dbReference>
<dbReference type="EMBL" id="JACAOD020000004">
    <property type="protein sequence ID" value="MBP5835835.1"/>
    <property type="molecule type" value="Genomic_DNA"/>
</dbReference>
<dbReference type="Proteomes" id="UP001195571">
    <property type="component" value="Unassembled WGS sequence"/>
</dbReference>
<dbReference type="RefSeq" id="WP_203552101.1">
    <property type="nucleotide sequence ID" value="NZ_JACAOD020000004.1"/>
</dbReference>